<gene>
    <name evidence="1" type="ORF">PG996_004431</name>
</gene>
<dbReference type="EMBL" id="JAQQWM010000002">
    <property type="protein sequence ID" value="KAK8078261.1"/>
    <property type="molecule type" value="Genomic_DNA"/>
</dbReference>
<reference evidence="1 2" key="1">
    <citation type="submission" date="2023-01" db="EMBL/GenBank/DDBJ databases">
        <title>Analysis of 21 Apiospora genomes using comparative genomics revels a genus with tremendous synthesis potential of carbohydrate active enzymes and secondary metabolites.</title>
        <authorList>
            <person name="Sorensen T."/>
        </authorList>
    </citation>
    <scope>NUCLEOTIDE SEQUENCE [LARGE SCALE GENOMIC DNA]</scope>
    <source>
        <strain evidence="1 2">CBS 83171</strain>
    </source>
</reference>
<sequence>MAGSNGHFLNYVLDANGDLILRITHSRPHFEMFDDPYSKSLLVDSRALSRASKKWTEMINTASQCGKGCRHLVIHVEGDYRSHELLLNIAHGRFGQVPESLQHVTDVTE</sequence>
<keyword evidence="2" id="KW-1185">Reference proteome</keyword>
<dbReference type="Proteomes" id="UP001446871">
    <property type="component" value="Unassembled WGS sequence"/>
</dbReference>
<evidence type="ECO:0000313" key="2">
    <source>
        <dbReference type="Proteomes" id="UP001446871"/>
    </source>
</evidence>
<proteinExistence type="predicted"/>
<name>A0ABR1W6U1_9PEZI</name>
<accession>A0ABR1W6U1</accession>
<comment type="caution">
    <text evidence="1">The sequence shown here is derived from an EMBL/GenBank/DDBJ whole genome shotgun (WGS) entry which is preliminary data.</text>
</comment>
<organism evidence="1 2">
    <name type="scientific">Apiospora saccharicola</name>
    <dbReference type="NCBI Taxonomy" id="335842"/>
    <lineage>
        <taxon>Eukaryota</taxon>
        <taxon>Fungi</taxon>
        <taxon>Dikarya</taxon>
        <taxon>Ascomycota</taxon>
        <taxon>Pezizomycotina</taxon>
        <taxon>Sordariomycetes</taxon>
        <taxon>Xylariomycetidae</taxon>
        <taxon>Amphisphaeriales</taxon>
        <taxon>Apiosporaceae</taxon>
        <taxon>Apiospora</taxon>
    </lineage>
</organism>
<protein>
    <submittedName>
        <fullName evidence="1">Uncharacterized protein</fullName>
    </submittedName>
</protein>
<evidence type="ECO:0000313" key="1">
    <source>
        <dbReference type="EMBL" id="KAK8078261.1"/>
    </source>
</evidence>